<keyword evidence="3" id="KW-0460">Magnesium</keyword>
<keyword evidence="6" id="KW-1185">Reference proteome</keyword>
<dbReference type="InterPro" id="IPR005630">
    <property type="entry name" value="Terpene_synthase_metal-bd"/>
</dbReference>
<sequence length="222" mass="25698">MDKLPESMKMLFLAIHNNVNEVAFEILRDQGFNVIPCLKKYWAEYCEGYLVEARWLHNGYKPSLQEYLDNACNSIGVRLVMVHAYFAIANPTKKEALDCLEECCPNIFQWTAMMVRLADDLGTFSRDVEMGDSNNSIQHYMDEMDASEEEAREYIKCLIDETWKKINRDKIASSPFPLTLSEMCVNFSRMVLRMYQHGDGYTSQAQDIKDIMSSIIFDPIPL</sequence>
<dbReference type="PANTHER" id="PTHR31225:SF252">
    <property type="entry name" value="TERPENE SYNTHASE 12-RELATED"/>
    <property type="match status" value="1"/>
</dbReference>
<feature type="domain" description="Terpene synthase metal-binding" evidence="4">
    <location>
        <begin position="1"/>
        <end position="165"/>
    </location>
</feature>
<dbReference type="GO" id="GO:0016114">
    <property type="term" value="P:terpenoid biosynthetic process"/>
    <property type="evidence" value="ECO:0007669"/>
    <property type="project" value="InterPro"/>
</dbReference>
<evidence type="ECO:0000256" key="1">
    <source>
        <dbReference type="ARBA" id="ARBA00001946"/>
    </source>
</evidence>
<dbReference type="AlphaFoldDB" id="A0AAD7L2N0"/>
<protein>
    <submittedName>
        <fullName evidence="5">Myrcene synthase, chloroplastic</fullName>
    </submittedName>
</protein>
<accession>A0AAD7L2N0</accession>
<evidence type="ECO:0000256" key="3">
    <source>
        <dbReference type="ARBA" id="ARBA00022842"/>
    </source>
</evidence>
<evidence type="ECO:0000256" key="2">
    <source>
        <dbReference type="ARBA" id="ARBA00022723"/>
    </source>
</evidence>
<comment type="cofactor">
    <cofactor evidence="1">
        <name>Mg(2+)</name>
        <dbReference type="ChEBI" id="CHEBI:18420"/>
    </cofactor>
</comment>
<proteinExistence type="predicted"/>
<gene>
    <name evidence="5" type="ORF">O6P43_026536</name>
</gene>
<dbReference type="InterPro" id="IPR050148">
    <property type="entry name" value="Terpene_synthase-like"/>
</dbReference>
<dbReference type="EMBL" id="JARAOO010000011">
    <property type="protein sequence ID" value="KAJ7950331.1"/>
    <property type="molecule type" value="Genomic_DNA"/>
</dbReference>
<dbReference type="SUPFAM" id="SSF48576">
    <property type="entry name" value="Terpenoid synthases"/>
    <property type="match status" value="1"/>
</dbReference>
<keyword evidence="2" id="KW-0479">Metal-binding</keyword>
<dbReference type="Gene3D" id="1.10.600.10">
    <property type="entry name" value="Farnesyl Diphosphate Synthase"/>
    <property type="match status" value="1"/>
</dbReference>
<dbReference type="KEGG" id="qsa:O6P43_026536"/>
<dbReference type="GO" id="GO:0010333">
    <property type="term" value="F:terpene synthase activity"/>
    <property type="evidence" value="ECO:0007669"/>
    <property type="project" value="InterPro"/>
</dbReference>
<dbReference type="Proteomes" id="UP001163823">
    <property type="component" value="Chromosome 11"/>
</dbReference>
<evidence type="ECO:0000313" key="6">
    <source>
        <dbReference type="Proteomes" id="UP001163823"/>
    </source>
</evidence>
<comment type="caution">
    <text evidence="5">The sequence shown here is derived from an EMBL/GenBank/DDBJ whole genome shotgun (WGS) entry which is preliminary data.</text>
</comment>
<dbReference type="Pfam" id="PF03936">
    <property type="entry name" value="Terpene_synth_C"/>
    <property type="match status" value="1"/>
</dbReference>
<reference evidence="5" key="1">
    <citation type="journal article" date="2023" name="Science">
        <title>Elucidation of the pathway for biosynthesis of saponin adjuvants from the soapbark tree.</title>
        <authorList>
            <person name="Reed J."/>
            <person name="Orme A."/>
            <person name="El-Demerdash A."/>
            <person name="Owen C."/>
            <person name="Martin L.B.B."/>
            <person name="Misra R.C."/>
            <person name="Kikuchi S."/>
            <person name="Rejzek M."/>
            <person name="Martin A.C."/>
            <person name="Harkess A."/>
            <person name="Leebens-Mack J."/>
            <person name="Louveau T."/>
            <person name="Stephenson M.J."/>
            <person name="Osbourn A."/>
        </authorList>
    </citation>
    <scope>NUCLEOTIDE SEQUENCE</scope>
    <source>
        <strain evidence="5">S10</strain>
    </source>
</reference>
<evidence type="ECO:0000259" key="4">
    <source>
        <dbReference type="Pfam" id="PF03936"/>
    </source>
</evidence>
<name>A0AAD7L2N0_QUISA</name>
<evidence type="ECO:0000313" key="5">
    <source>
        <dbReference type="EMBL" id="KAJ7950331.1"/>
    </source>
</evidence>
<dbReference type="PANTHER" id="PTHR31225">
    <property type="entry name" value="OS04G0344100 PROTEIN-RELATED"/>
    <property type="match status" value="1"/>
</dbReference>
<dbReference type="GO" id="GO:0000287">
    <property type="term" value="F:magnesium ion binding"/>
    <property type="evidence" value="ECO:0007669"/>
    <property type="project" value="InterPro"/>
</dbReference>
<dbReference type="InterPro" id="IPR008949">
    <property type="entry name" value="Isoprenoid_synthase_dom_sf"/>
</dbReference>
<organism evidence="5 6">
    <name type="scientific">Quillaja saponaria</name>
    <name type="common">Soap bark tree</name>
    <dbReference type="NCBI Taxonomy" id="32244"/>
    <lineage>
        <taxon>Eukaryota</taxon>
        <taxon>Viridiplantae</taxon>
        <taxon>Streptophyta</taxon>
        <taxon>Embryophyta</taxon>
        <taxon>Tracheophyta</taxon>
        <taxon>Spermatophyta</taxon>
        <taxon>Magnoliopsida</taxon>
        <taxon>eudicotyledons</taxon>
        <taxon>Gunneridae</taxon>
        <taxon>Pentapetalae</taxon>
        <taxon>rosids</taxon>
        <taxon>fabids</taxon>
        <taxon>Fabales</taxon>
        <taxon>Quillajaceae</taxon>
        <taxon>Quillaja</taxon>
    </lineage>
</organism>